<reference evidence="2 3" key="1">
    <citation type="submission" date="2017-04" db="EMBL/GenBank/DDBJ databases">
        <title>Genome sequencing of [Candida] sorbophila.</title>
        <authorList>
            <person name="Ahn J.O."/>
        </authorList>
    </citation>
    <scope>NUCLEOTIDE SEQUENCE [LARGE SCALE GENOMIC DNA]</scope>
    <source>
        <strain evidence="2 3">DS02</strain>
    </source>
</reference>
<protein>
    <recommendedName>
        <fullName evidence="4">Cell wall mannoprotein 1</fullName>
    </recommendedName>
</protein>
<name>A0A2T0FJF0_9ASCO</name>
<proteinExistence type="predicted"/>
<dbReference type="RefSeq" id="XP_024665079.1">
    <property type="nucleotide sequence ID" value="XM_024809311.1"/>
</dbReference>
<dbReference type="EMBL" id="NDIQ01000021">
    <property type="protein sequence ID" value="PRT55134.1"/>
    <property type="molecule type" value="Genomic_DNA"/>
</dbReference>
<keyword evidence="3" id="KW-1185">Reference proteome</keyword>
<organism evidence="2 3">
    <name type="scientific">Wickerhamiella sorbophila</name>
    <dbReference type="NCBI Taxonomy" id="45607"/>
    <lineage>
        <taxon>Eukaryota</taxon>
        <taxon>Fungi</taxon>
        <taxon>Dikarya</taxon>
        <taxon>Ascomycota</taxon>
        <taxon>Saccharomycotina</taxon>
        <taxon>Dipodascomycetes</taxon>
        <taxon>Dipodascales</taxon>
        <taxon>Trichomonascaceae</taxon>
        <taxon>Wickerhamiella</taxon>
    </lineage>
</organism>
<feature type="chain" id="PRO_5015544250" description="Cell wall mannoprotein 1" evidence="1">
    <location>
        <begin position="23"/>
        <end position="461"/>
    </location>
</feature>
<evidence type="ECO:0000313" key="2">
    <source>
        <dbReference type="EMBL" id="PRT55134.1"/>
    </source>
</evidence>
<dbReference type="AlphaFoldDB" id="A0A2T0FJF0"/>
<evidence type="ECO:0008006" key="4">
    <source>
        <dbReference type="Google" id="ProtNLM"/>
    </source>
</evidence>
<gene>
    <name evidence="2" type="ORF">B9G98_02754</name>
</gene>
<feature type="signal peptide" evidence="1">
    <location>
        <begin position="1"/>
        <end position="22"/>
    </location>
</feature>
<accession>A0A2T0FJF0</accession>
<keyword evidence="1" id="KW-0732">Signal</keyword>
<evidence type="ECO:0000256" key="1">
    <source>
        <dbReference type="SAM" id="SignalP"/>
    </source>
</evidence>
<evidence type="ECO:0000313" key="3">
    <source>
        <dbReference type="Proteomes" id="UP000238350"/>
    </source>
</evidence>
<dbReference type="GeneID" id="36516502"/>
<dbReference type="Proteomes" id="UP000238350">
    <property type="component" value="Unassembled WGS sequence"/>
</dbReference>
<sequence>MQFSKSLVLAVLAMAYASPMVARSEISPQVSKNCAEVDQAVIQLVMNMSKLTSKYVSNFVSSLTHSVESTVASIENMVVDNNSQGIVKASLTPFINSVARGSAFLVESLAQSPGHLITHDTVNELVHSLEKVSSVASAHNVPTNQLTSAISKLNNVNGHLAARSEISPQISKNCAEVDQAVIQLVMNLTHLTSKYVANFVSSLTHSIESTISNVASLSTDGRTNGLVKASLAPFVTSVARGSAFFVESLAQSPDHLVSHDTVNQLVQSLEKVSTVAAANDVSTVELKSAISKLNGVSSHLESRAAFNPIYDAIKGGAQNAEQTIQALVHQLKSNDGHPTADMLSAGITGLDSQIDNLVNMVSTALGPLTFGLSDMVGDALLGPVFQSITNGAEVLIANIAGGAVDLVTQPAIQLFTHTLNRAIALGTKNHVKATSKLQSAVARLDALTKANAKASTKANKA</sequence>
<comment type="caution">
    <text evidence="2">The sequence shown here is derived from an EMBL/GenBank/DDBJ whole genome shotgun (WGS) entry which is preliminary data.</text>
</comment>